<dbReference type="EMBL" id="JAWDGP010006396">
    <property type="protein sequence ID" value="KAK3741763.1"/>
    <property type="molecule type" value="Genomic_DNA"/>
</dbReference>
<dbReference type="Proteomes" id="UP001283361">
    <property type="component" value="Unassembled WGS sequence"/>
</dbReference>
<feature type="region of interest" description="Disordered" evidence="1">
    <location>
        <begin position="1"/>
        <end position="56"/>
    </location>
</feature>
<organism evidence="2 3">
    <name type="scientific">Elysia crispata</name>
    <name type="common">lettuce slug</name>
    <dbReference type="NCBI Taxonomy" id="231223"/>
    <lineage>
        <taxon>Eukaryota</taxon>
        <taxon>Metazoa</taxon>
        <taxon>Spiralia</taxon>
        <taxon>Lophotrochozoa</taxon>
        <taxon>Mollusca</taxon>
        <taxon>Gastropoda</taxon>
        <taxon>Heterobranchia</taxon>
        <taxon>Euthyneura</taxon>
        <taxon>Panpulmonata</taxon>
        <taxon>Sacoglossa</taxon>
        <taxon>Placobranchoidea</taxon>
        <taxon>Plakobranchidae</taxon>
        <taxon>Elysia</taxon>
    </lineage>
</organism>
<evidence type="ECO:0000313" key="3">
    <source>
        <dbReference type="Proteomes" id="UP001283361"/>
    </source>
</evidence>
<evidence type="ECO:0000313" key="2">
    <source>
        <dbReference type="EMBL" id="KAK3741763.1"/>
    </source>
</evidence>
<proteinExistence type="predicted"/>
<evidence type="ECO:0000256" key="1">
    <source>
        <dbReference type="SAM" id="MobiDB-lite"/>
    </source>
</evidence>
<keyword evidence="3" id="KW-1185">Reference proteome</keyword>
<comment type="caution">
    <text evidence="2">The sequence shown here is derived from an EMBL/GenBank/DDBJ whole genome shotgun (WGS) entry which is preliminary data.</text>
</comment>
<reference evidence="2" key="1">
    <citation type="journal article" date="2023" name="G3 (Bethesda)">
        <title>A reference genome for the long-term kleptoplast-retaining sea slug Elysia crispata morphotype clarki.</title>
        <authorList>
            <person name="Eastman K.E."/>
            <person name="Pendleton A.L."/>
            <person name="Shaikh M.A."/>
            <person name="Suttiyut T."/>
            <person name="Ogas R."/>
            <person name="Tomko P."/>
            <person name="Gavelis G."/>
            <person name="Widhalm J.R."/>
            <person name="Wisecaver J.H."/>
        </authorList>
    </citation>
    <scope>NUCLEOTIDE SEQUENCE</scope>
    <source>
        <strain evidence="2">ECLA1</strain>
    </source>
</reference>
<dbReference type="AlphaFoldDB" id="A0AAE0YDC4"/>
<protein>
    <submittedName>
        <fullName evidence="2">Uncharacterized protein</fullName>
    </submittedName>
</protein>
<gene>
    <name evidence="2" type="ORF">RRG08_000744</name>
</gene>
<sequence>MSAMSTRTPRMSGYDLLAVPGSSDTTPGNVVSLAPHAQRSRSPDASFFLPQPLRQQ</sequence>
<accession>A0AAE0YDC4</accession>
<name>A0AAE0YDC4_9GAST</name>